<keyword evidence="2" id="KW-0489">Methyltransferase</keyword>
<evidence type="ECO:0000256" key="5">
    <source>
        <dbReference type="ARBA" id="ARBA00023098"/>
    </source>
</evidence>
<dbReference type="PANTHER" id="PTHR43667:SF1">
    <property type="entry name" value="CYCLOPROPANE-FATTY-ACYL-PHOSPHOLIPID SYNTHASE"/>
    <property type="match status" value="1"/>
</dbReference>
<organism evidence="6 7">
    <name type="scientific">Candidatus Methylacidithermus pantelleriae</name>
    <dbReference type="NCBI Taxonomy" id="2744239"/>
    <lineage>
        <taxon>Bacteria</taxon>
        <taxon>Pseudomonadati</taxon>
        <taxon>Verrucomicrobiota</taxon>
        <taxon>Methylacidiphilae</taxon>
        <taxon>Methylacidiphilales</taxon>
        <taxon>Methylacidiphilaceae</taxon>
        <taxon>Candidatus Methylacidithermus</taxon>
    </lineage>
</organism>
<dbReference type="EMBL" id="CAJNOB010000027">
    <property type="protein sequence ID" value="CAF0700154.1"/>
    <property type="molecule type" value="Genomic_DNA"/>
</dbReference>
<name>A0A8J2BMT2_9BACT</name>
<evidence type="ECO:0000256" key="1">
    <source>
        <dbReference type="ARBA" id="ARBA00010815"/>
    </source>
</evidence>
<keyword evidence="5" id="KW-0443">Lipid metabolism</keyword>
<dbReference type="CDD" id="cd02440">
    <property type="entry name" value="AdoMet_MTases"/>
    <property type="match status" value="1"/>
</dbReference>
<protein>
    <submittedName>
        <fullName evidence="6">Cyclopropane-fatty-acyl-phospholipid synthase</fullName>
    </submittedName>
</protein>
<dbReference type="PANTHER" id="PTHR43667">
    <property type="entry name" value="CYCLOPROPANE-FATTY-ACYL-PHOSPHOLIPID SYNTHASE"/>
    <property type="match status" value="1"/>
</dbReference>
<keyword evidence="3" id="KW-0808">Transferase</keyword>
<dbReference type="GO" id="GO:0008610">
    <property type="term" value="P:lipid biosynthetic process"/>
    <property type="evidence" value="ECO:0007669"/>
    <property type="project" value="InterPro"/>
</dbReference>
<evidence type="ECO:0000313" key="7">
    <source>
        <dbReference type="Proteomes" id="UP000663859"/>
    </source>
</evidence>
<evidence type="ECO:0000313" key="6">
    <source>
        <dbReference type="EMBL" id="CAF0700154.1"/>
    </source>
</evidence>
<accession>A0A8J2BMT2</accession>
<comment type="caution">
    <text evidence="6">The sequence shown here is derived from an EMBL/GenBank/DDBJ whole genome shotgun (WGS) entry which is preliminary data.</text>
</comment>
<dbReference type="Pfam" id="PF02353">
    <property type="entry name" value="CMAS"/>
    <property type="match status" value="1"/>
</dbReference>
<dbReference type="Proteomes" id="UP000663859">
    <property type="component" value="Unassembled WGS sequence"/>
</dbReference>
<dbReference type="GO" id="GO:0008168">
    <property type="term" value="F:methyltransferase activity"/>
    <property type="evidence" value="ECO:0007669"/>
    <property type="project" value="UniProtKB-KW"/>
</dbReference>
<dbReference type="GO" id="GO:0032259">
    <property type="term" value="P:methylation"/>
    <property type="evidence" value="ECO:0007669"/>
    <property type="project" value="UniProtKB-KW"/>
</dbReference>
<evidence type="ECO:0000256" key="3">
    <source>
        <dbReference type="ARBA" id="ARBA00022679"/>
    </source>
</evidence>
<evidence type="ECO:0000256" key="2">
    <source>
        <dbReference type="ARBA" id="ARBA00022603"/>
    </source>
</evidence>
<keyword evidence="4" id="KW-0949">S-adenosyl-L-methionine</keyword>
<sequence length="425" mass="48707">MLRSLFEEEIPRVFVPREDGPRIGFRLWDGTLWPSGVNLDVTIVLTHPGSLRKMLLWANDVRLGEAFLRRDFDVEGSLEPIFVLADRLAQKLIRPSVRLRLALLLLGLPRDENPETTPISRPRLMGMQHSLQRDREAIAYHYDVSNEFFSLWLDSQMVYSCAYFQRGTESLDEAQRQKLDYVCRKLRLRPGQRFLDIGCGWGSLVLHAAANYGVEALGITLSSQQQLWAQEEIRKRGLERVCRVELCDYRELKGEAQWDAIASVGMVEHVGAQLLPTYFACAYRLLKRGGVFLNHGIAVGVHDIPQKGPGFVDTYIFPDGELSPLPTTLQAAEKAGFEIRDVESLREHYMRTMRLWLERMEAKRAEAIRYVGETNYRKWRLFMSGSAYAFSQGKLNLYQTLLYKGSGGPSSLPLTREDWYRSAPN</sequence>
<comment type="similarity">
    <text evidence="1">Belongs to the CFA/CMAS family.</text>
</comment>
<reference evidence="6" key="1">
    <citation type="submission" date="2021-02" db="EMBL/GenBank/DDBJ databases">
        <authorList>
            <person name="Cremers G."/>
            <person name="Picone N."/>
        </authorList>
    </citation>
    <scope>NUCLEOTIDE SEQUENCE</scope>
    <source>
        <strain evidence="6">PQ17</strain>
    </source>
</reference>
<dbReference type="RefSeq" id="WP_214096380.1">
    <property type="nucleotide sequence ID" value="NZ_CAJNOB010000027.1"/>
</dbReference>
<dbReference type="Gene3D" id="3.40.50.150">
    <property type="entry name" value="Vaccinia Virus protein VP39"/>
    <property type="match status" value="1"/>
</dbReference>
<gene>
    <name evidence="6" type="ORF">MPNT_330018</name>
</gene>
<evidence type="ECO:0000256" key="4">
    <source>
        <dbReference type="ARBA" id="ARBA00022691"/>
    </source>
</evidence>
<dbReference type="InterPro" id="IPR050723">
    <property type="entry name" value="CFA/CMAS"/>
</dbReference>
<keyword evidence="7" id="KW-1185">Reference proteome</keyword>
<dbReference type="PIRSF" id="PIRSF003085">
    <property type="entry name" value="CMAS"/>
    <property type="match status" value="1"/>
</dbReference>
<proteinExistence type="inferred from homology"/>
<dbReference type="InterPro" id="IPR029063">
    <property type="entry name" value="SAM-dependent_MTases_sf"/>
</dbReference>
<dbReference type="InterPro" id="IPR003333">
    <property type="entry name" value="CMAS"/>
</dbReference>
<dbReference type="SUPFAM" id="SSF53335">
    <property type="entry name" value="S-adenosyl-L-methionine-dependent methyltransferases"/>
    <property type="match status" value="1"/>
</dbReference>
<dbReference type="AlphaFoldDB" id="A0A8J2BMT2"/>